<accession>A0ABR4Q2H8</accession>
<reference evidence="2 3" key="1">
    <citation type="journal article" date="2022" name="Front. Cell. Infect. Microbiol.">
        <title>The Genomes of Two Strains of Taenia crassiceps the Animal Model for the Study of Human Cysticercosis.</title>
        <authorList>
            <person name="Bobes R.J."/>
            <person name="Estrada K."/>
            <person name="Rios-Valencia D.G."/>
            <person name="Calderon-Gallegos A."/>
            <person name="de la Torre P."/>
            <person name="Carrero J.C."/>
            <person name="Sanchez-Flores A."/>
            <person name="Laclette J.P."/>
        </authorList>
    </citation>
    <scope>NUCLEOTIDE SEQUENCE [LARGE SCALE GENOMIC DNA]</scope>
    <source>
        <strain evidence="2">WFUcys</strain>
    </source>
</reference>
<evidence type="ECO:0000259" key="1">
    <source>
        <dbReference type="Pfam" id="PF19009"/>
    </source>
</evidence>
<evidence type="ECO:0000313" key="3">
    <source>
        <dbReference type="Proteomes" id="UP001651158"/>
    </source>
</evidence>
<sequence>MSNLIRHPQDHSYDKIGLLRSRGLDKDATPSFLDNAITTSVEGTCLTRGRTLASEIDWYRHRVEALVHFLDRMAPQWWDHMHPFGEGGKLVRRPSRTADKLRAVHDRLASRLARLTPRMIALATNAVMSIEETESISILPPSLRHVRSAARAVGTQAIGVEKQLFVIFTFVRRISEIERLKQQLILHTIDWIKADGNDLQVRAQRLERLAQHVQPCLIENHEGVAALIRHYFRRRSNPKGDEKIRQILDSSDDAKMQLEYAFNAVTADRIYSTNRLIVELIETRLLERSSIDTFNSELTKTMGQSLHKPSFENLIGRSIKEVYEWAKRCTGDDAGSTITSSNMSTGWLRFGKTALFGETFEPESMSYDLKHYSEDEEEEIDLPEIRRRVLADLRRHESEANAPIFVNDGLPGGGNLNTREEHQVKKGILKKTLWTHREIAADSERV</sequence>
<name>A0ABR4Q2H8_9CEST</name>
<evidence type="ECO:0000313" key="2">
    <source>
        <dbReference type="EMBL" id="KAL5103538.1"/>
    </source>
</evidence>
<gene>
    <name evidence="2" type="ORF">TcWFU_004788</name>
</gene>
<proteinExistence type="predicted"/>
<feature type="domain" description="DUF5738" evidence="1">
    <location>
        <begin position="41"/>
        <end position="284"/>
    </location>
</feature>
<dbReference type="Proteomes" id="UP001651158">
    <property type="component" value="Unassembled WGS sequence"/>
</dbReference>
<dbReference type="InterPro" id="IPR043799">
    <property type="entry name" value="DUF5738"/>
</dbReference>
<comment type="caution">
    <text evidence="2">The sequence shown here is derived from an EMBL/GenBank/DDBJ whole genome shotgun (WGS) entry which is preliminary data.</text>
</comment>
<organism evidence="2 3">
    <name type="scientific">Taenia crassiceps</name>
    <dbReference type="NCBI Taxonomy" id="6207"/>
    <lineage>
        <taxon>Eukaryota</taxon>
        <taxon>Metazoa</taxon>
        <taxon>Spiralia</taxon>
        <taxon>Lophotrochozoa</taxon>
        <taxon>Platyhelminthes</taxon>
        <taxon>Cestoda</taxon>
        <taxon>Eucestoda</taxon>
        <taxon>Cyclophyllidea</taxon>
        <taxon>Taeniidae</taxon>
        <taxon>Taenia</taxon>
    </lineage>
</organism>
<keyword evidence="3" id="KW-1185">Reference proteome</keyword>
<dbReference type="EMBL" id="JAKROA010000017">
    <property type="protein sequence ID" value="KAL5103538.1"/>
    <property type="molecule type" value="Genomic_DNA"/>
</dbReference>
<protein>
    <recommendedName>
        <fullName evidence="1">DUF5738 domain-containing protein</fullName>
    </recommendedName>
</protein>
<dbReference type="Pfam" id="PF19009">
    <property type="entry name" value="DUF5738"/>
    <property type="match status" value="1"/>
</dbReference>